<keyword evidence="1" id="KW-1133">Transmembrane helix</keyword>
<name>A0A0D6JVU3_9EURY</name>
<keyword evidence="1" id="KW-0812">Transmembrane</keyword>
<evidence type="ECO:0000313" key="2">
    <source>
        <dbReference type="EMBL" id="CQR52571.1"/>
    </source>
</evidence>
<gene>
    <name evidence="2" type="ORF">BN996_03204</name>
</gene>
<dbReference type="InterPro" id="IPR035185">
    <property type="entry name" value="DUF5305"/>
</dbReference>
<dbReference type="Pfam" id="PF17231">
    <property type="entry name" value="DUF5305"/>
    <property type="match status" value="1"/>
</dbReference>
<reference evidence="3" key="1">
    <citation type="submission" date="2015-03" db="EMBL/GenBank/DDBJ databases">
        <authorList>
            <person name="Urmite Genomes"/>
        </authorList>
    </citation>
    <scope>NUCLEOTIDE SEQUENCE [LARGE SCALE GENOMIC DNA]</scope>
    <source>
        <strain evidence="3">Arc-Hr</strain>
    </source>
</reference>
<organism evidence="2 3">
    <name type="scientific">Haloferax massiliensis</name>
    <dbReference type="NCBI Taxonomy" id="1476858"/>
    <lineage>
        <taxon>Archaea</taxon>
        <taxon>Methanobacteriati</taxon>
        <taxon>Methanobacteriota</taxon>
        <taxon>Stenosarchaea group</taxon>
        <taxon>Halobacteria</taxon>
        <taxon>Halobacteriales</taxon>
        <taxon>Haloferacaceae</taxon>
        <taxon>Haloferax</taxon>
    </lineage>
</organism>
<protein>
    <recommendedName>
        <fullName evidence="4">DUF5305 domain-containing protein</fullName>
    </recommendedName>
</protein>
<evidence type="ECO:0000256" key="1">
    <source>
        <dbReference type="SAM" id="Phobius"/>
    </source>
</evidence>
<feature type="transmembrane region" description="Helical" evidence="1">
    <location>
        <begin position="192"/>
        <end position="212"/>
    </location>
</feature>
<keyword evidence="3" id="KW-1185">Reference proteome</keyword>
<dbReference type="Proteomes" id="UP000198902">
    <property type="component" value="Unassembled WGS sequence"/>
</dbReference>
<keyword evidence="1" id="KW-0472">Membrane</keyword>
<dbReference type="AlphaFoldDB" id="A0A0D6JVU3"/>
<evidence type="ECO:0000313" key="3">
    <source>
        <dbReference type="Proteomes" id="UP000198902"/>
    </source>
</evidence>
<proteinExistence type="predicted"/>
<sequence>MSLHSQATVENTSSFYTLGETLTDRPVYLRSHTPNVTVRLVTTPPTADHVQIDQRLTLVYEARTAGNEVFVTQRQRLNRTNTSTAGETVVTTARMNITEVALTVARLESEIGDAGQIQVYLDAESRYDTSTGAGSLRHRGPLRISKDSYQIGHGSVEDELHPTESLVRVDPAKTSSLPFPILGTVIFPHTTLVFALLSLGGLVGAGLTVVFANRFDPDRERAALHKARYAEWISEGSLPAHHPVNTAQLNTLEDLVDFAIDTEKRILYDPAQGKYAVFDSRIVYVYVEERI</sequence>
<evidence type="ECO:0008006" key="4">
    <source>
        <dbReference type="Google" id="ProtNLM"/>
    </source>
</evidence>
<accession>A0A0D6JVU3</accession>
<dbReference type="EMBL" id="CSTE01000004">
    <property type="protein sequence ID" value="CQR52571.1"/>
    <property type="molecule type" value="Genomic_DNA"/>
</dbReference>